<dbReference type="Proteomes" id="UP001341281">
    <property type="component" value="Chromosome 10"/>
</dbReference>
<evidence type="ECO:0000259" key="1">
    <source>
        <dbReference type="PROSITE" id="PS50878"/>
    </source>
</evidence>
<evidence type="ECO:0000313" key="2">
    <source>
        <dbReference type="EMBL" id="WVZ96424.1"/>
    </source>
</evidence>
<dbReference type="SUPFAM" id="SSF56672">
    <property type="entry name" value="DNA/RNA polymerases"/>
    <property type="match status" value="1"/>
</dbReference>
<dbReference type="InterPro" id="IPR000477">
    <property type="entry name" value="RT_dom"/>
</dbReference>
<evidence type="ECO:0000313" key="3">
    <source>
        <dbReference type="Proteomes" id="UP001341281"/>
    </source>
</evidence>
<sequence>MKGFSSIWCSWVQAYVQGSNVSIKVNDQLGSFFQTKKGLRQGDPLSPLLFNIVVDMLAIIVSRAKTNGQVKGIVPNLVEDHDMEQAKNMKLILYLFEQLSGLKINFHKNEILCFGQAKEHESYYSNLFGCKIEKFPFHDRRKNRKKDLSNWKGKLLSYGGRLVVLNSILSSLPIFMLSFFEVPKGVLEKIEYFRSRFFWQYDNHKKKYRLIKWPIVCQPKEQGGLGVQNLDIMLRKWLFKLCNEDGIWQELLRNKFLKGKSLSQTNKKAKNSHFWKSVMGVKDQFLNLGRFKLVSGNQIRFWEDIWLDNQALKDQHPNLFNIVRNKHATVAEVLNSIPLNVSFRRALVGNRLNEWSSLVARLTQVNLQEGKDIFVWRKYIED</sequence>
<accession>A0AAQ3URV8</accession>
<dbReference type="EMBL" id="CP144754">
    <property type="protein sequence ID" value="WVZ96424.1"/>
    <property type="molecule type" value="Genomic_DNA"/>
</dbReference>
<feature type="domain" description="Reverse transcriptase" evidence="1">
    <location>
        <begin position="1"/>
        <end position="156"/>
    </location>
</feature>
<dbReference type="InterPro" id="IPR043502">
    <property type="entry name" value="DNA/RNA_pol_sf"/>
</dbReference>
<reference evidence="2 3" key="1">
    <citation type="submission" date="2024-02" db="EMBL/GenBank/DDBJ databases">
        <title>High-quality chromosome-scale genome assembly of Pensacola bahiagrass (Paspalum notatum Flugge var. saurae).</title>
        <authorList>
            <person name="Vega J.M."/>
            <person name="Podio M."/>
            <person name="Orjuela J."/>
            <person name="Siena L.A."/>
            <person name="Pessino S.C."/>
            <person name="Combes M.C."/>
            <person name="Mariac C."/>
            <person name="Albertini E."/>
            <person name="Pupilli F."/>
            <person name="Ortiz J.P.A."/>
            <person name="Leblanc O."/>
        </authorList>
    </citation>
    <scope>NUCLEOTIDE SEQUENCE [LARGE SCALE GENOMIC DNA]</scope>
    <source>
        <strain evidence="2">R1</strain>
        <tissue evidence="2">Leaf</tissue>
    </source>
</reference>
<proteinExistence type="predicted"/>
<organism evidence="2 3">
    <name type="scientific">Paspalum notatum var. saurae</name>
    <dbReference type="NCBI Taxonomy" id="547442"/>
    <lineage>
        <taxon>Eukaryota</taxon>
        <taxon>Viridiplantae</taxon>
        <taxon>Streptophyta</taxon>
        <taxon>Embryophyta</taxon>
        <taxon>Tracheophyta</taxon>
        <taxon>Spermatophyta</taxon>
        <taxon>Magnoliopsida</taxon>
        <taxon>Liliopsida</taxon>
        <taxon>Poales</taxon>
        <taxon>Poaceae</taxon>
        <taxon>PACMAD clade</taxon>
        <taxon>Panicoideae</taxon>
        <taxon>Andropogonodae</taxon>
        <taxon>Paspaleae</taxon>
        <taxon>Paspalinae</taxon>
        <taxon>Paspalum</taxon>
    </lineage>
</organism>
<dbReference type="PROSITE" id="PS50878">
    <property type="entry name" value="RT_POL"/>
    <property type="match status" value="1"/>
</dbReference>
<keyword evidence="3" id="KW-1185">Reference proteome</keyword>
<dbReference type="PANTHER" id="PTHR33116">
    <property type="entry name" value="REVERSE TRANSCRIPTASE ZINC-BINDING DOMAIN-CONTAINING PROTEIN-RELATED-RELATED"/>
    <property type="match status" value="1"/>
</dbReference>
<dbReference type="AlphaFoldDB" id="A0AAQ3URV8"/>
<protein>
    <recommendedName>
        <fullName evidence="1">Reverse transcriptase domain-containing protein</fullName>
    </recommendedName>
</protein>
<name>A0AAQ3URV8_PASNO</name>
<dbReference type="PANTHER" id="PTHR33116:SF87">
    <property type="entry name" value="OS01G0158850 PROTEIN"/>
    <property type="match status" value="1"/>
</dbReference>
<gene>
    <name evidence="2" type="ORF">U9M48_042062</name>
</gene>